<dbReference type="SUPFAM" id="SSF103481">
    <property type="entry name" value="Multidrug resistance efflux transporter EmrE"/>
    <property type="match status" value="2"/>
</dbReference>
<keyword evidence="4 6" id="KW-1133">Transmembrane helix</keyword>
<feature type="transmembrane region" description="Helical" evidence="6">
    <location>
        <begin position="203"/>
        <end position="222"/>
    </location>
</feature>
<feature type="transmembrane region" description="Helical" evidence="6">
    <location>
        <begin position="175"/>
        <end position="197"/>
    </location>
</feature>
<accession>A0A1E2VBL6</accession>
<organism evidence="8 9">
    <name type="scientific">Terasakiispira papahanaumokuakeensis</name>
    <dbReference type="NCBI Taxonomy" id="197479"/>
    <lineage>
        <taxon>Bacteria</taxon>
        <taxon>Pseudomonadati</taxon>
        <taxon>Pseudomonadota</taxon>
        <taxon>Gammaproteobacteria</taxon>
        <taxon>Oceanospirillales</taxon>
        <taxon>Terasakiispira</taxon>
    </lineage>
</organism>
<comment type="subcellular location">
    <subcellularLocation>
        <location evidence="1">Cell membrane</location>
        <topology evidence="1">Multi-pass membrane protein</topology>
    </subcellularLocation>
</comment>
<proteinExistence type="predicted"/>
<evidence type="ECO:0000313" key="9">
    <source>
        <dbReference type="Proteomes" id="UP000094291"/>
    </source>
</evidence>
<keyword evidence="9" id="KW-1185">Reference proteome</keyword>
<feature type="transmembrane region" description="Helical" evidence="6">
    <location>
        <begin position="260"/>
        <end position="279"/>
    </location>
</feature>
<evidence type="ECO:0000256" key="5">
    <source>
        <dbReference type="ARBA" id="ARBA00023136"/>
    </source>
</evidence>
<keyword evidence="3 6" id="KW-0812">Transmembrane</keyword>
<dbReference type="InterPro" id="IPR037185">
    <property type="entry name" value="EmrE-like"/>
</dbReference>
<evidence type="ECO:0000256" key="6">
    <source>
        <dbReference type="SAM" id="Phobius"/>
    </source>
</evidence>
<dbReference type="Gene3D" id="1.10.3730.20">
    <property type="match status" value="1"/>
</dbReference>
<dbReference type="PANTHER" id="PTHR42920:SF5">
    <property type="entry name" value="EAMA DOMAIN-CONTAINING PROTEIN"/>
    <property type="match status" value="1"/>
</dbReference>
<feature type="transmembrane region" description="Helical" evidence="6">
    <location>
        <begin position="92"/>
        <end position="111"/>
    </location>
</feature>
<evidence type="ECO:0000256" key="4">
    <source>
        <dbReference type="ARBA" id="ARBA00022989"/>
    </source>
</evidence>
<protein>
    <recommendedName>
        <fullName evidence="7">EamA domain-containing protein</fullName>
    </recommendedName>
</protein>
<feature type="transmembrane region" description="Helical" evidence="6">
    <location>
        <begin position="145"/>
        <end position="163"/>
    </location>
</feature>
<name>A0A1E2VBL6_9GAMM</name>
<keyword evidence="5 6" id="KW-0472">Membrane</keyword>
<feature type="domain" description="EamA" evidence="7">
    <location>
        <begin position="145"/>
        <end position="276"/>
    </location>
</feature>
<comment type="caution">
    <text evidence="8">The sequence shown here is derived from an EMBL/GenBank/DDBJ whole genome shotgun (WGS) entry which is preliminary data.</text>
</comment>
<feature type="transmembrane region" description="Helical" evidence="6">
    <location>
        <begin position="68"/>
        <end position="86"/>
    </location>
</feature>
<evidence type="ECO:0000259" key="7">
    <source>
        <dbReference type="Pfam" id="PF00892"/>
    </source>
</evidence>
<reference evidence="8 9" key="1">
    <citation type="submission" date="2016-08" db="EMBL/GenBank/DDBJ databases">
        <authorList>
            <person name="Seilhamer J.J."/>
        </authorList>
    </citation>
    <scope>NUCLEOTIDE SEQUENCE [LARGE SCALE GENOMIC DNA]</scope>
    <source>
        <strain evidence="8 9">PH27A</strain>
    </source>
</reference>
<dbReference type="PANTHER" id="PTHR42920">
    <property type="entry name" value="OS03G0707200 PROTEIN-RELATED"/>
    <property type="match status" value="1"/>
</dbReference>
<dbReference type="RefSeq" id="WP_068999381.1">
    <property type="nucleotide sequence ID" value="NZ_MDTQ01000001.1"/>
</dbReference>
<sequence length="291" mass="30878">MSARSFPLWPIGLLLIAMMSIQSGAALAKQLFPLIGANGVTMLRLIMAAIMLWLVLRPWRQMPTRAQWPALLVYGITLGLMNYLFYLSIARIPLGIAVALEFSGPLVVALWNSRRLLDVVWVALALIGILLLMPQEGLRHSLDLTGVLLALGAGACWASYIIFGQKVGTGLGPNGTAFGVLAAALVIAPLCISQGALESIEPSVLPWAALVGLLSTALPYSLEMVALKHLPTTTFGTLLSLEPAIAALSGLMFLGETLTMLQWLAMFAIMLASVGTTLNPTKATSEAAKSS</sequence>
<dbReference type="InterPro" id="IPR000620">
    <property type="entry name" value="EamA_dom"/>
</dbReference>
<keyword evidence="2" id="KW-1003">Cell membrane</keyword>
<feature type="transmembrane region" description="Helical" evidence="6">
    <location>
        <begin position="116"/>
        <end position="133"/>
    </location>
</feature>
<feature type="transmembrane region" description="Helical" evidence="6">
    <location>
        <begin position="38"/>
        <end position="56"/>
    </location>
</feature>
<evidence type="ECO:0000256" key="1">
    <source>
        <dbReference type="ARBA" id="ARBA00004651"/>
    </source>
</evidence>
<evidence type="ECO:0000256" key="2">
    <source>
        <dbReference type="ARBA" id="ARBA00022475"/>
    </source>
</evidence>
<evidence type="ECO:0000313" key="8">
    <source>
        <dbReference type="EMBL" id="ODC04400.1"/>
    </source>
</evidence>
<dbReference type="STRING" id="197479.BFW38_13530"/>
<dbReference type="Pfam" id="PF00892">
    <property type="entry name" value="EamA"/>
    <property type="match status" value="1"/>
</dbReference>
<dbReference type="AlphaFoldDB" id="A0A1E2VBL6"/>
<evidence type="ECO:0000256" key="3">
    <source>
        <dbReference type="ARBA" id="ARBA00022692"/>
    </source>
</evidence>
<dbReference type="EMBL" id="MDTQ01000001">
    <property type="protein sequence ID" value="ODC04400.1"/>
    <property type="molecule type" value="Genomic_DNA"/>
</dbReference>
<dbReference type="InterPro" id="IPR051258">
    <property type="entry name" value="Diverse_Substrate_Transporter"/>
</dbReference>
<feature type="transmembrane region" description="Helical" evidence="6">
    <location>
        <begin position="234"/>
        <end position="254"/>
    </location>
</feature>
<dbReference type="OrthoDB" id="9815120at2"/>
<dbReference type="Proteomes" id="UP000094291">
    <property type="component" value="Unassembled WGS sequence"/>
</dbReference>
<gene>
    <name evidence="8" type="ORF">BFW38_13530</name>
</gene>
<dbReference type="GO" id="GO:0005886">
    <property type="term" value="C:plasma membrane"/>
    <property type="evidence" value="ECO:0007669"/>
    <property type="project" value="UniProtKB-SubCell"/>
</dbReference>